<comment type="caution">
    <text evidence="1">The sequence shown here is derived from an EMBL/GenBank/DDBJ whole genome shotgun (WGS) entry which is preliminary data.</text>
</comment>
<sequence>MQEGTPIGSHVLKMKAYVEQLSRLGFPISDELATDIILQSLPKTFNQFVMKFNMNNWEKSISKNEITREGHQPRQRAKALGKESQRNRGHWKLNFPTYLAELKANKADEANASGHINNKRISKLQSVGILESTGSESFDICKSCLSGKMTKAPFTGTGERTSDLLGLIHTDVCGPFRTMSRNGDRYFITFTDDYNIFGYVYLIKHKHEAFDIFKIFQNEVENQLGKNIKAIRSDRGGEYLNYEFDKNLKGCGIISQLTPPGTPQHNEEEVFIVDSCEPINYKAAIKDAESDKWLDAMKSDIQSMYENQVWDLVDLPPDTKAKRSKWVFKKKTDMDGNTHTFKARILIAIAAYYDYEIWQIDVKSSFLNGHLNVDIYMEQPKVIDEEIERMKRIPYASAIGSIMTKDMFLIYGGIEEELTMKCHTDASFQTDRDDSRSQSGHVFTLNGGAITWKSSKQKVVAQSTTESEYIAASEATQEAAWTKKFITDHGVVSSITKPIEIFCDNNGAIAQAKEPRTHQRTKHIL</sequence>
<accession>A0ACB9J2M5</accession>
<keyword evidence="2" id="KW-1185">Reference proteome</keyword>
<evidence type="ECO:0000313" key="2">
    <source>
        <dbReference type="Proteomes" id="UP001056120"/>
    </source>
</evidence>
<dbReference type="EMBL" id="CM042023">
    <property type="protein sequence ID" value="KAI3813961.1"/>
    <property type="molecule type" value="Genomic_DNA"/>
</dbReference>
<protein>
    <submittedName>
        <fullName evidence="1">Uncharacterized protein</fullName>
    </submittedName>
</protein>
<reference evidence="2" key="1">
    <citation type="journal article" date="2022" name="Mol. Ecol. Resour.">
        <title>The genomes of chicory, endive, great burdock and yacon provide insights into Asteraceae palaeo-polyploidization history and plant inulin production.</title>
        <authorList>
            <person name="Fan W."/>
            <person name="Wang S."/>
            <person name="Wang H."/>
            <person name="Wang A."/>
            <person name="Jiang F."/>
            <person name="Liu H."/>
            <person name="Zhao H."/>
            <person name="Xu D."/>
            <person name="Zhang Y."/>
        </authorList>
    </citation>
    <scope>NUCLEOTIDE SEQUENCE [LARGE SCALE GENOMIC DNA]</scope>
    <source>
        <strain evidence="2">cv. Yunnan</strain>
    </source>
</reference>
<name>A0ACB9J2M5_9ASTR</name>
<evidence type="ECO:0000313" key="1">
    <source>
        <dbReference type="EMBL" id="KAI3813961.1"/>
    </source>
</evidence>
<proteinExistence type="predicted"/>
<organism evidence="1 2">
    <name type="scientific">Smallanthus sonchifolius</name>
    <dbReference type="NCBI Taxonomy" id="185202"/>
    <lineage>
        <taxon>Eukaryota</taxon>
        <taxon>Viridiplantae</taxon>
        <taxon>Streptophyta</taxon>
        <taxon>Embryophyta</taxon>
        <taxon>Tracheophyta</taxon>
        <taxon>Spermatophyta</taxon>
        <taxon>Magnoliopsida</taxon>
        <taxon>eudicotyledons</taxon>
        <taxon>Gunneridae</taxon>
        <taxon>Pentapetalae</taxon>
        <taxon>asterids</taxon>
        <taxon>campanulids</taxon>
        <taxon>Asterales</taxon>
        <taxon>Asteraceae</taxon>
        <taxon>Asteroideae</taxon>
        <taxon>Heliantheae alliance</taxon>
        <taxon>Millerieae</taxon>
        <taxon>Smallanthus</taxon>
    </lineage>
</organism>
<gene>
    <name evidence="1" type="ORF">L1987_18697</name>
</gene>
<reference evidence="1 2" key="2">
    <citation type="journal article" date="2022" name="Mol. Ecol. Resour.">
        <title>The genomes of chicory, endive, great burdock and yacon provide insights into Asteraceae paleo-polyploidization history and plant inulin production.</title>
        <authorList>
            <person name="Fan W."/>
            <person name="Wang S."/>
            <person name="Wang H."/>
            <person name="Wang A."/>
            <person name="Jiang F."/>
            <person name="Liu H."/>
            <person name="Zhao H."/>
            <person name="Xu D."/>
            <person name="Zhang Y."/>
        </authorList>
    </citation>
    <scope>NUCLEOTIDE SEQUENCE [LARGE SCALE GENOMIC DNA]</scope>
    <source>
        <strain evidence="2">cv. Yunnan</strain>
        <tissue evidence="1">Leaves</tissue>
    </source>
</reference>
<dbReference type="Proteomes" id="UP001056120">
    <property type="component" value="Linkage Group LG06"/>
</dbReference>